<sequence>MDPLVVADPTAITPGLDILSLLVLHGPNLNLLGVREVGIYGSLSLEQIDQALHQQAHSLKAKLEILQSNHEGVLIDAIHRARQQHQGILINPGAYTHTSIALRDAIAGVGLPTVEVHLSNIHRREAFRQHSYIAAVAIGQISGFGAQSYLLGLQALIQHLRLQAS</sequence>
<dbReference type="GO" id="GO:0003855">
    <property type="term" value="F:3-dehydroquinate dehydratase activity"/>
    <property type="evidence" value="ECO:0007669"/>
    <property type="project" value="UniProtKB-EC"/>
</dbReference>
<dbReference type="InterPro" id="IPR018509">
    <property type="entry name" value="DHquinase_II_CS"/>
</dbReference>
<organism evidence="8 9">
    <name type="scientific">Thermostichus vulcanus str. 'Rupite'</name>
    <dbReference type="NCBI Taxonomy" id="2813851"/>
    <lineage>
        <taxon>Bacteria</taxon>
        <taxon>Bacillati</taxon>
        <taxon>Cyanobacteriota</taxon>
        <taxon>Cyanophyceae</taxon>
        <taxon>Thermostichales</taxon>
        <taxon>Thermostichaceae</taxon>
        <taxon>Thermostichus</taxon>
    </lineage>
</organism>
<evidence type="ECO:0000256" key="3">
    <source>
        <dbReference type="ARBA" id="ARBA00011037"/>
    </source>
</evidence>
<dbReference type="InterPro" id="IPR001874">
    <property type="entry name" value="DHquinase_II"/>
</dbReference>
<accession>A0ABT0CCG7</accession>
<keyword evidence="6 7" id="KW-0456">Lyase</keyword>
<comment type="similarity">
    <text evidence="3 7">Belongs to the type-II 3-dehydroquinase family.</text>
</comment>
<comment type="caution">
    <text evidence="8">The sequence shown here is derived from an EMBL/GenBank/DDBJ whole genome shotgun (WGS) entry which is preliminary data.</text>
</comment>
<dbReference type="SUPFAM" id="SSF52304">
    <property type="entry name" value="Type II 3-dehydroquinate dehydratase"/>
    <property type="match status" value="1"/>
</dbReference>
<evidence type="ECO:0000256" key="5">
    <source>
        <dbReference type="ARBA" id="ARBA00012060"/>
    </source>
</evidence>
<evidence type="ECO:0000256" key="4">
    <source>
        <dbReference type="ARBA" id="ARBA00011193"/>
    </source>
</evidence>
<evidence type="ECO:0000256" key="7">
    <source>
        <dbReference type="HAMAP-Rule" id="MF_00169"/>
    </source>
</evidence>
<dbReference type="Proteomes" id="UP000830835">
    <property type="component" value="Unassembled WGS sequence"/>
</dbReference>
<keyword evidence="9" id="KW-1185">Reference proteome</keyword>
<feature type="binding site" evidence="7">
    <location>
        <begin position="118"/>
        <end position="119"/>
    </location>
    <ligand>
        <name>substrate</name>
    </ligand>
</feature>
<dbReference type="PANTHER" id="PTHR21272:SF3">
    <property type="entry name" value="CATABOLIC 3-DEHYDROQUINASE"/>
    <property type="match status" value="1"/>
</dbReference>
<evidence type="ECO:0000256" key="6">
    <source>
        <dbReference type="ARBA" id="ARBA00023239"/>
    </source>
</evidence>
<dbReference type="RefSeq" id="WP_244350801.1">
    <property type="nucleotide sequence ID" value="NZ_JAFIRA010000028.1"/>
</dbReference>
<evidence type="ECO:0000256" key="1">
    <source>
        <dbReference type="ARBA" id="ARBA00001864"/>
    </source>
</evidence>
<evidence type="ECO:0000256" key="2">
    <source>
        <dbReference type="ARBA" id="ARBA00004902"/>
    </source>
</evidence>
<protein>
    <recommendedName>
        <fullName evidence="5 7">3-dehydroquinate dehydratase</fullName>
        <shortName evidence="7">3-dehydroquinase</shortName>
        <ecNumber evidence="5 7">4.2.1.10</ecNumber>
    </recommendedName>
    <alternativeName>
        <fullName evidence="7">Type II DHQase</fullName>
    </alternativeName>
</protein>
<comment type="catalytic activity">
    <reaction evidence="1 7">
        <text>3-dehydroquinate = 3-dehydroshikimate + H2O</text>
        <dbReference type="Rhea" id="RHEA:21096"/>
        <dbReference type="ChEBI" id="CHEBI:15377"/>
        <dbReference type="ChEBI" id="CHEBI:16630"/>
        <dbReference type="ChEBI" id="CHEBI:32364"/>
        <dbReference type="EC" id="4.2.1.10"/>
    </reaction>
</comment>
<comment type="function">
    <text evidence="7">Catalyzes a trans-dehydration via an enolate intermediate.</text>
</comment>
<dbReference type="Pfam" id="PF01220">
    <property type="entry name" value="DHquinase_II"/>
    <property type="match status" value="1"/>
</dbReference>
<dbReference type="NCBIfam" id="NF003807">
    <property type="entry name" value="PRK05395.1-4"/>
    <property type="match status" value="1"/>
</dbReference>
<reference evidence="8" key="1">
    <citation type="submission" date="2021-02" db="EMBL/GenBank/DDBJ databases">
        <title>The CRISPR/cas machinery reduction and long-range gene transfer in the hot spring cyanobacterium Synechococcus.</title>
        <authorList>
            <person name="Dvorak P."/>
            <person name="Jahodarova E."/>
            <person name="Hasler P."/>
            <person name="Poulickova A."/>
        </authorList>
    </citation>
    <scope>NUCLEOTIDE SEQUENCE</scope>
    <source>
        <strain evidence="8">Rupite</strain>
    </source>
</reference>
<feature type="active site" description="Proton donor" evidence="7">
    <location>
        <position position="117"/>
    </location>
</feature>
<dbReference type="PROSITE" id="PS01029">
    <property type="entry name" value="DEHYDROQUINASE_II"/>
    <property type="match status" value="1"/>
</dbReference>
<dbReference type="PIRSF" id="PIRSF001399">
    <property type="entry name" value="DHquinase_II"/>
    <property type="match status" value="1"/>
</dbReference>
<dbReference type="NCBIfam" id="NF003806">
    <property type="entry name" value="PRK05395.1-3"/>
    <property type="match status" value="1"/>
</dbReference>
<dbReference type="CDD" id="cd00466">
    <property type="entry name" value="DHQase_II"/>
    <property type="match status" value="1"/>
</dbReference>
<comment type="subunit">
    <text evidence="4 7">Homododecamer.</text>
</comment>
<evidence type="ECO:0000313" key="8">
    <source>
        <dbReference type="EMBL" id="MCJ2543446.1"/>
    </source>
</evidence>
<feature type="binding site" evidence="7">
    <location>
        <position position="97"/>
    </location>
    <ligand>
        <name>substrate</name>
    </ligand>
</feature>
<feature type="binding site" evidence="7">
    <location>
        <position position="91"/>
    </location>
    <ligand>
        <name>substrate</name>
    </ligand>
</feature>
<feature type="binding site" evidence="7">
    <location>
        <position position="128"/>
    </location>
    <ligand>
        <name>substrate</name>
    </ligand>
</feature>
<dbReference type="PANTHER" id="PTHR21272">
    <property type="entry name" value="CATABOLIC 3-DEHYDROQUINASE"/>
    <property type="match status" value="1"/>
</dbReference>
<evidence type="ECO:0000313" key="9">
    <source>
        <dbReference type="Proteomes" id="UP000830835"/>
    </source>
</evidence>
<keyword evidence="7" id="KW-0028">Amino-acid biosynthesis</keyword>
<proteinExistence type="inferred from homology"/>
<dbReference type="HAMAP" id="MF_00169">
    <property type="entry name" value="AroQ"/>
    <property type="match status" value="1"/>
</dbReference>
<dbReference type="EC" id="4.2.1.10" evidence="5 7"/>
<gene>
    <name evidence="7 8" type="primary">aroQ</name>
    <name evidence="8" type="ORF">JX360_11085</name>
</gene>
<dbReference type="EMBL" id="JAFIRA010000028">
    <property type="protein sequence ID" value="MCJ2543446.1"/>
    <property type="molecule type" value="Genomic_DNA"/>
</dbReference>
<dbReference type="InterPro" id="IPR036441">
    <property type="entry name" value="DHquinase_II_sf"/>
</dbReference>
<feature type="active site" description="Proton acceptor" evidence="7">
    <location>
        <position position="40"/>
    </location>
</feature>
<dbReference type="NCBIfam" id="NF003804">
    <property type="entry name" value="PRK05395.1-1"/>
    <property type="match status" value="1"/>
</dbReference>
<name>A0ABT0CCG7_THEVL</name>
<dbReference type="NCBIfam" id="NF003805">
    <property type="entry name" value="PRK05395.1-2"/>
    <property type="match status" value="1"/>
</dbReference>
<dbReference type="Gene3D" id="3.40.50.9100">
    <property type="entry name" value="Dehydroquinase, class II"/>
    <property type="match status" value="1"/>
</dbReference>
<feature type="binding site" evidence="7">
    <location>
        <position position="104"/>
    </location>
    <ligand>
        <name>substrate</name>
    </ligand>
</feature>
<feature type="site" description="Transition state stabilizer" evidence="7">
    <location>
        <position position="35"/>
    </location>
</feature>
<comment type="pathway">
    <text evidence="2 7">Metabolic intermediate biosynthesis; chorismate biosynthesis; chorismate from D-erythrose 4-phosphate and phosphoenolpyruvate: step 3/7.</text>
</comment>
<dbReference type="NCBIfam" id="TIGR01088">
    <property type="entry name" value="aroQ"/>
    <property type="match status" value="1"/>
</dbReference>
<keyword evidence="7" id="KW-0057">Aromatic amino acid biosynthesis</keyword>